<dbReference type="InterPro" id="IPR001680">
    <property type="entry name" value="WD40_rpt"/>
</dbReference>
<keyword evidence="2" id="KW-0677">Repeat</keyword>
<feature type="repeat" description="WD" evidence="3">
    <location>
        <begin position="235"/>
        <end position="276"/>
    </location>
</feature>
<evidence type="ECO:0000313" key="6">
    <source>
        <dbReference type="EMBL" id="OHV35445.1"/>
    </source>
</evidence>
<organism evidence="6 7">
    <name type="scientific">Parafrankia colletiae</name>
    <dbReference type="NCBI Taxonomy" id="573497"/>
    <lineage>
        <taxon>Bacteria</taxon>
        <taxon>Bacillati</taxon>
        <taxon>Actinomycetota</taxon>
        <taxon>Actinomycetes</taxon>
        <taxon>Frankiales</taxon>
        <taxon>Frankiaceae</taxon>
        <taxon>Parafrankia</taxon>
    </lineage>
</organism>
<feature type="repeat" description="WD" evidence="3">
    <location>
        <begin position="462"/>
        <end position="495"/>
    </location>
</feature>
<keyword evidence="7" id="KW-1185">Reference proteome</keyword>
<dbReference type="SUPFAM" id="SSF47413">
    <property type="entry name" value="lambda repressor-like DNA-binding domains"/>
    <property type="match status" value="1"/>
</dbReference>
<dbReference type="Pfam" id="PF13560">
    <property type="entry name" value="HTH_31"/>
    <property type="match status" value="1"/>
</dbReference>
<feature type="transmembrane region" description="Helical" evidence="5">
    <location>
        <begin position="200"/>
        <end position="221"/>
    </location>
</feature>
<dbReference type="PROSITE" id="PS50294">
    <property type="entry name" value="WD_REPEATS_REGION"/>
    <property type="match status" value="5"/>
</dbReference>
<feature type="region of interest" description="Disordered" evidence="4">
    <location>
        <begin position="82"/>
        <end position="135"/>
    </location>
</feature>
<dbReference type="CDD" id="cd00093">
    <property type="entry name" value="HTH_XRE"/>
    <property type="match status" value="1"/>
</dbReference>
<dbReference type="Gene3D" id="2.130.10.10">
    <property type="entry name" value="YVTN repeat-like/Quinoprotein amine dehydrogenase"/>
    <property type="match status" value="2"/>
</dbReference>
<keyword evidence="5" id="KW-0472">Membrane</keyword>
<dbReference type="EMBL" id="MBLM01000121">
    <property type="protein sequence ID" value="OHV35445.1"/>
    <property type="molecule type" value="Genomic_DNA"/>
</dbReference>
<dbReference type="RefSeq" id="WP_071085599.1">
    <property type="nucleotide sequence ID" value="NZ_MBLM01000121.1"/>
</dbReference>
<dbReference type="InterPro" id="IPR001387">
    <property type="entry name" value="Cro/C1-type_HTH"/>
</dbReference>
<protein>
    <submittedName>
        <fullName evidence="6">Uncharacterized protein</fullName>
    </submittedName>
</protein>
<reference evidence="7" key="1">
    <citation type="submission" date="2016-07" db="EMBL/GenBank/DDBJ databases">
        <title>Sequence Frankia sp. strain CcI1.17.</title>
        <authorList>
            <person name="Ghodhbane-Gtari F."/>
            <person name="Swanson E."/>
            <person name="Gueddou A."/>
            <person name="Morris K."/>
            <person name="Hezbri K."/>
            <person name="Ktari A."/>
            <person name="Nouioui I."/>
            <person name="Abebe-Akele F."/>
            <person name="Simpson S."/>
            <person name="Thomas K."/>
            <person name="Gtari M."/>
            <person name="Tisa L.S."/>
            <person name="Hurst S."/>
        </authorList>
    </citation>
    <scope>NUCLEOTIDE SEQUENCE [LARGE SCALE GENOMIC DNA]</scope>
    <source>
        <strain evidence="7">Cc1.17</strain>
    </source>
</reference>
<dbReference type="InterPro" id="IPR019775">
    <property type="entry name" value="WD40_repeat_CS"/>
</dbReference>
<feature type="region of interest" description="Disordered" evidence="4">
    <location>
        <begin position="148"/>
        <end position="179"/>
    </location>
</feature>
<evidence type="ECO:0000256" key="2">
    <source>
        <dbReference type="ARBA" id="ARBA00022737"/>
    </source>
</evidence>
<dbReference type="AlphaFoldDB" id="A0A1S1QQ87"/>
<feature type="repeat" description="WD" evidence="3">
    <location>
        <begin position="281"/>
        <end position="322"/>
    </location>
</feature>
<dbReference type="PROSITE" id="PS00678">
    <property type="entry name" value="WD_REPEATS_1"/>
    <property type="match status" value="2"/>
</dbReference>
<dbReference type="InterPro" id="IPR010982">
    <property type="entry name" value="Lambda_DNA-bd_dom_sf"/>
</dbReference>
<dbReference type="PROSITE" id="PS50082">
    <property type="entry name" value="WD_REPEATS_2"/>
    <property type="match status" value="6"/>
</dbReference>
<dbReference type="PANTHER" id="PTHR22847">
    <property type="entry name" value="WD40 REPEAT PROTEIN"/>
    <property type="match status" value="1"/>
</dbReference>
<keyword evidence="5" id="KW-1133">Transmembrane helix</keyword>
<comment type="caution">
    <text evidence="6">The sequence shown here is derived from an EMBL/GenBank/DDBJ whole genome shotgun (WGS) entry which is preliminary data.</text>
</comment>
<evidence type="ECO:0000256" key="1">
    <source>
        <dbReference type="ARBA" id="ARBA00022574"/>
    </source>
</evidence>
<sequence length="542" mass="56561">MASPSEELGELLAALKKRSGHNYEWLGRKVNASKSTVHRYCTGRSVPSEFGPLERIARTCGADSVEIAQLFRAWERATAALPGADGAAPTRASSREQAGGSRTAESSRDPGSDAGAGAPAPAPAPADQESGEDLGSAQIRRPAEIAGNGGELAAPAPAPGTEPDPEPDPEPSPPAELLPALRSPAVAAVFRLARRRGRRVVVLGAVVALLLGAVGIALAVAPGDEARAGPLGPPLASGANWALSAVFSPDEQLMATSNRTGEVRLWDVSDRGVPRRLPLVLTGPLDGVTSIVFSPDGRMLAGGDWRGTVWLWDVTDRSRPAVAGRSLAGHTGPVWSVAFSADGLTLASGSDDRTVRLWDIASAEPTQLAQLTGDTAYITSVAFSADDRILAAGGNSRVLLLWEVTDRTAPRRLRPEVSLPAPGYAVAFSPEGRTLAVGDGDGAVQLLDLTDPKAPRLLGRPLTGHTNRVWTVAFAPDGRTLASGSFDRTVRLWDVADPARPAPRGRPLEGHGGWVLSVRFAPDSDLLASAGADRTVRLWSTP</sequence>
<dbReference type="OrthoDB" id="7180791at2"/>
<dbReference type="PANTHER" id="PTHR22847:SF637">
    <property type="entry name" value="WD REPEAT DOMAIN 5B"/>
    <property type="match status" value="1"/>
</dbReference>
<gene>
    <name evidence="6" type="ORF">CC117_19625</name>
</gene>
<feature type="repeat" description="WD" evidence="3">
    <location>
        <begin position="327"/>
        <end position="368"/>
    </location>
</feature>
<keyword evidence="5" id="KW-0812">Transmembrane</keyword>
<evidence type="ECO:0000313" key="7">
    <source>
        <dbReference type="Proteomes" id="UP000179627"/>
    </source>
</evidence>
<proteinExistence type="predicted"/>
<keyword evidence="1 3" id="KW-0853">WD repeat</keyword>
<dbReference type="InterPro" id="IPR020472">
    <property type="entry name" value="WD40_PAC1"/>
</dbReference>
<feature type="repeat" description="WD" evidence="3">
    <location>
        <begin position="371"/>
        <end position="412"/>
    </location>
</feature>
<dbReference type="Pfam" id="PF00400">
    <property type="entry name" value="WD40"/>
    <property type="match status" value="6"/>
</dbReference>
<dbReference type="SMART" id="SM00320">
    <property type="entry name" value="WD40"/>
    <property type="match status" value="7"/>
</dbReference>
<evidence type="ECO:0000256" key="4">
    <source>
        <dbReference type="SAM" id="MobiDB-lite"/>
    </source>
</evidence>
<evidence type="ECO:0000256" key="5">
    <source>
        <dbReference type="SAM" id="Phobius"/>
    </source>
</evidence>
<dbReference type="PRINTS" id="PR00320">
    <property type="entry name" value="GPROTEINBRPT"/>
</dbReference>
<dbReference type="CDD" id="cd00200">
    <property type="entry name" value="WD40"/>
    <property type="match status" value="1"/>
</dbReference>
<dbReference type="Proteomes" id="UP000179627">
    <property type="component" value="Unassembled WGS sequence"/>
</dbReference>
<evidence type="ECO:0000256" key="3">
    <source>
        <dbReference type="PROSITE-ProRule" id="PRU00221"/>
    </source>
</evidence>
<dbReference type="GO" id="GO:0003677">
    <property type="term" value="F:DNA binding"/>
    <property type="evidence" value="ECO:0007669"/>
    <property type="project" value="InterPro"/>
</dbReference>
<dbReference type="InterPro" id="IPR036322">
    <property type="entry name" value="WD40_repeat_dom_sf"/>
</dbReference>
<feature type="repeat" description="WD" evidence="3">
    <location>
        <begin position="508"/>
        <end position="542"/>
    </location>
</feature>
<dbReference type="SUPFAM" id="SSF50978">
    <property type="entry name" value="WD40 repeat-like"/>
    <property type="match status" value="1"/>
</dbReference>
<dbReference type="InterPro" id="IPR015943">
    <property type="entry name" value="WD40/YVTN_repeat-like_dom_sf"/>
</dbReference>
<name>A0A1S1QQ87_9ACTN</name>
<accession>A0A1S1QQ87</accession>